<dbReference type="KEGG" id="daq:DAQ1742_01707"/>
<sequence>MSLITVEQFQRAAGVKAEIAGKWHQHIVAALQHFDITTPRRIAAFIAQTGHESGGFTRIVESFNYSIAGLAIFSQLTAGQREALGRHADERSLPAERQRAIANLAYGNRMGNKAPDDGWKFRGRGLIQLTGLDNYLACGRALGIDLITSPELLESPQYAALSAGWFWSENKLNSLADIGDIVKITRRINAGMAGLAERQALYKQALRALGAA</sequence>
<proteinExistence type="predicted"/>
<dbReference type="PANTHER" id="PTHR34408:SF1">
    <property type="entry name" value="GLYCOSYL HYDROLASE FAMILY 19 DOMAIN-CONTAINING PROTEIN HI_1415"/>
    <property type="match status" value="1"/>
</dbReference>
<name>A0A375AEJ0_9GAMM</name>
<dbReference type="EMBL" id="LT615367">
    <property type="protein sequence ID" value="SLM62649.1"/>
    <property type="molecule type" value="Genomic_DNA"/>
</dbReference>
<dbReference type="InterPro" id="IPR023346">
    <property type="entry name" value="Lysozyme-like_dom_sf"/>
</dbReference>
<reference evidence="4 5" key="1">
    <citation type="submission" date="2016-09" db="EMBL/GenBank/DDBJ databases">
        <authorList>
            <person name="Reverchon S."/>
            <person name="Nasser W."/>
            <person name="Leonard S."/>
            <person name="Brochier C."/>
            <person name="Duprey A."/>
        </authorList>
    </citation>
    <scope>NUCLEOTIDE SEQUENCE [LARGE SCALE GENOMIC DNA]</scope>
    <source>
        <strain evidence="4 5">174/2</strain>
    </source>
</reference>
<dbReference type="SUPFAM" id="SSF53955">
    <property type="entry name" value="Lysozyme-like"/>
    <property type="match status" value="1"/>
</dbReference>
<dbReference type="InterPro" id="IPR000726">
    <property type="entry name" value="Glyco_hydro_19_cat"/>
</dbReference>
<dbReference type="InterPro" id="IPR052354">
    <property type="entry name" value="Cell_Wall_Dynamics_Protein"/>
</dbReference>
<dbReference type="PANTHER" id="PTHR34408">
    <property type="entry name" value="FAMILY PROTEIN, PUTATIVE-RELATED"/>
    <property type="match status" value="1"/>
</dbReference>
<dbReference type="Pfam" id="PF00182">
    <property type="entry name" value="Glyco_hydro_19"/>
    <property type="match status" value="1"/>
</dbReference>
<dbReference type="EMBL" id="LT615367">
    <property type="protein sequence ID" value="SLM64503.1"/>
    <property type="molecule type" value="Genomic_DNA"/>
</dbReference>
<protein>
    <submittedName>
        <fullName evidence="4">Phage endolysin</fullName>
    </submittedName>
</protein>
<gene>
    <name evidence="2" type="ORF">DAQ1742_01707</name>
    <name evidence="3" type="ORF">DAQ1742_03176</name>
    <name evidence="4" type="ORF">DAQ1742_03709</name>
</gene>
<evidence type="ECO:0000313" key="5">
    <source>
        <dbReference type="Proteomes" id="UP000294820"/>
    </source>
</evidence>
<feature type="domain" description="Glycoside hydrolase family 19 catalytic" evidence="1">
    <location>
        <begin position="106"/>
        <end position="171"/>
    </location>
</feature>
<dbReference type="Proteomes" id="UP000294820">
    <property type="component" value="Chromosome 1"/>
</dbReference>
<dbReference type="Gene3D" id="1.10.530.10">
    <property type="match status" value="1"/>
</dbReference>
<organism evidence="4 5">
    <name type="scientific">Dickeya aquatica</name>
    <dbReference type="NCBI Taxonomy" id="1401087"/>
    <lineage>
        <taxon>Bacteria</taxon>
        <taxon>Pseudomonadati</taxon>
        <taxon>Pseudomonadota</taxon>
        <taxon>Gammaproteobacteria</taxon>
        <taxon>Enterobacterales</taxon>
        <taxon>Pectobacteriaceae</taxon>
        <taxon>Dickeya</taxon>
    </lineage>
</organism>
<evidence type="ECO:0000313" key="2">
    <source>
        <dbReference type="EMBL" id="SLM62649.1"/>
    </source>
</evidence>
<evidence type="ECO:0000313" key="3">
    <source>
        <dbReference type="EMBL" id="SLM63999.1"/>
    </source>
</evidence>
<dbReference type="KEGG" id="daq:DAQ1742_03709"/>
<dbReference type="EMBL" id="LT615367">
    <property type="protein sequence ID" value="SLM63999.1"/>
    <property type="molecule type" value="Genomic_DNA"/>
</dbReference>
<dbReference type="GO" id="GO:0006032">
    <property type="term" value="P:chitin catabolic process"/>
    <property type="evidence" value="ECO:0007669"/>
    <property type="project" value="InterPro"/>
</dbReference>
<dbReference type="GO" id="GO:0004568">
    <property type="term" value="F:chitinase activity"/>
    <property type="evidence" value="ECO:0007669"/>
    <property type="project" value="InterPro"/>
</dbReference>
<evidence type="ECO:0000313" key="4">
    <source>
        <dbReference type="EMBL" id="SLM64503.1"/>
    </source>
</evidence>
<dbReference type="KEGG" id="daq:DAQ1742_03176"/>
<evidence type="ECO:0000259" key="1">
    <source>
        <dbReference type="Pfam" id="PF00182"/>
    </source>
</evidence>
<accession>A0A375AEJ0</accession>
<dbReference type="GO" id="GO:0016998">
    <property type="term" value="P:cell wall macromolecule catabolic process"/>
    <property type="evidence" value="ECO:0007669"/>
    <property type="project" value="InterPro"/>
</dbReference>
<dbReference type="AlphaFoldDB" id="A0A375AEJ0"/>
<keyword evidence="5" id="KW-1185">Reference proteome</keyword>